<dbReference type="Gene3D" id="3.40.50.10420">
    <property type="entry name" value="NagB/RpiA/CoA transferase-like"/>
    <property type="match status" value="1"/>
</dbReference>
<comment type="caution">
    <text evidence="2">The sequence shown here is derived from an EMBL/GenBank/DDBJ whole genome shotgun (WGS) entry which is preliminary data.</text>
</comment>
<protein>
    <recommendedName>
        <fullName evidence="1">LUD domain-containing protein</fullName>
    </recommendedName>
</protein>
<dbReference type="InterPro" id="IPR037171">
    <property type="entry name" value="NagB/RpiA_transferase-like"/>
</dbReference>
<name>A0A2R7Y966_9ARCH</name>
<feature type="domain" description="LUD" evidence="1">
    <location>
        <begin position="9"/>
        <end position="187"/>
    </location>
</feature>
<proteinExistence type="predicted"/>
<dbReference type="SUPFAM" id="SSF100950">
    <property type="entry name" value="NagB/RpiA/CoA transferase-like"/>
    <property type="match status" value="1"/>
</dbReference>
<dbReference type="InterPro" id="IPR024185">
    <property type="entry name" value="FTHF_cligase-like_sf"/>
</dbReference>
<organism evidence="2 3">
    <name type="scientific">Candidatus Terraquivivens tikiterensis</name>
    <dbReference type="NCBI Taxonomy" id="1980982"/>
    <lineage>
        <taxon>Archaea</taxon>
        <taxon>Nitrososphaerota</taxon>
        <taxon>Candidatus Wolframiiraptoraceae</taxon>
        <taxon>Candidatus Terraquivivens</taxon>
    </lineage>
</organism>
<evidence type="ECO:0000313" key="3">
    <source>
        <dbReference type="Proteomes" id="UP000244066"/>
    </source>
</evidence>
<dbReference type="PANTHER" id="PTHR43682:SF1">
    <property type="entry name" value="LACTATE UTILIZATION PROTEIN C"/>
    <property type="match status" value="1"/>
</dbReference>
<dbReference type="EMBL" id="NDWU01000003">
    <property type="protein sequence ID" value="PUA34088.1"/>
    <property type="molecule type" value="Genomic_DNA"/>
</dbReference>
<accession>A0A2R7Y966</accession>
<gene>
    <name evidence="2" type="ORF">B9J98_01530</name>
</gene>
<sequence length="198" mass="21389">MRAGSDAAQRLVSELEKLGAVGRLFGSRGEVVKYLANLVMERRAKLVLISGLDQEFSSELRRGIASAGASCFELDDVDPKDLRRLLEKAEIGVTGADLAVAETGSLVLTTRNDAERLLSCLPPVHVAIIAKENIVDSFLELAEWFKKMQSQGTRTVSVITGPSRTADIEREIVLGVHGPHELHVIILDGMPDGEKSGS</sequence>
<dbReference type="Pfam" id="PF02589">
    <property type="entry name" value="LUD_dom"/>
    <property type="match status" value="1"/>
</dbReference>
<dbReference type="Proteomes" id="UP000244066">
    <property type="component" value="Unassembled WGS sequence"/>
</dbReference>
<dbReference type="PANTHER" id="PTHR43682">
    <property type="entry name" value="LACTATE UTILIZATION PROTEIN C"/>
    <property type="match status" value="1"/>
</dbReference>
<evidence type="ECO:0000259" key="1">
    <source>
        <dbReference type="Pfam" id="PF02589"/>
    </source>
</evidence>
<dbReference type="InterPro" id="IPR003741">
    <property type="entry name" value="LUD_dom"/>
</dbReference>
<dbReference type="AlphaFoldDB" id="A0A2R7Y966"/>
<reference evidence="2 3" key="1">
    <citation type="submission" date="2017-04" db="EMBL/GenBank/DDBJ databases">
        <title>Draft Aigarchaeota genome from a New Zealand hot spring.</title>
        <authorList>
            <person name="Reysenbach A.-L."/>
            <person name="Donaho J.A."/>
            <person name="Gerhart J."/>
            <person name="Kelley J.F."/>
            <person name="Kouba K."/>
            <person name="Podar M."/>
            <person name="Stott M."/>
        </authorList>
    </citation>
    <scope>NUCLEOTIDE SEQUENCE [LARGE SCALE GENOMIC DNA]</scope>
    <source>
        <strain evidence="2">NZ13_MG1</strain>
    </source>
</reference>
<evidence type="ECO:0000313" key="2">
    <source>
        <dbReference type="EMBL" id="PUA34088.1"/>
    </source>
</evidence>